<reference evidence="3" key="1">
    <citation type="submission" date="2017-02" db="UniProtKB">
        <authorList>
            <consortium name="WormBaseParasite"/>
        </authorList>
    </citation>
    <scope>IDENTIFICATION</scope>
</reference>
<protein>
    <submittedName>
        <fullName evidence="3">Chorion peroxidase</fullName>
    </submittedName>
</protein>
<dbReference type="InterPro" id="IPR037120">
    <property type="entry name" value="Haem_peroxidase_sf_animal"/>
</dbReference>
<dbReference type="Pfam" id="PF03098">
    <property type="entry name" value="An_peroxidase"/>
    <property type="match status" value="1"/>
</dbReference>
<evidence type="ECO:0000256" key="1">
    <source>
        <dbReference type="ARBA" id="ARBA00022559"/>
    </source>
</evidence>
<dbReference type="GO" id="GO:0020037">
    <property type="term" value="F:heme binding"/>
    <property type="evidence" value="ECO:0007669"/>
    <property type="project" value="InterPro"/>
</dbReference>
<evidence type="ECO:0000313" key="3">
    <source>
        <dbReference type="WBParaSite" id="ALUE_0000096801-mRNA-1"/>
    </source>
</evidence>
<dbReference type="GO" id="GO:0004601">
    <property type="term" value="F:peroxidase activity"/>
    <property type="evidence" value="ECO:0007669"/>
    <property type="project" value="UniProtKB-KW"/>
</dbReference>
<dbReference type="SUPFAM" id="SSF48113">
    <property type="entry name" value="Heme-dependent peroxidases"/>
    <property type="match status" value="1"/>
</dbReference>
<evidence type="ECO:0000313" key="2">
    <source>
        <dbReference type="Proteomes" id="UP000036681"/>
    </source>
</evidence>
<dbReference type="PANTHER" id="PTHR11475:SF133">
    <property type="entry name" value="PEROXIDASE"/>
    <property type="match status" value="1"/>
</dbReference>
<dbReference type="GO" id="GO:0006979">
    <property type="term" value="P:response to oxidative stress"/>
    <property type="evidence" value="ECO:0007669"/>
    <property type="project" value="InterPro"/>
</dbReference>
<keyword evidence="2" id="KW-1185">Reference proteome</keyword>
<dbReference type="PRINTS" id="PR00457">
    <property type="entry name" value="ANPEROXIDASE"/>
</dbReference>
<dbReference type="InterPro" id="IPR010255">
    <property type="entry name" value="Haem_peroxidase_sf"/>
</dbReference>
<organism evidence="2 3">
    <name type="scientific">Ascaris lumbricoides</name>
    <name type="common">Giant roundworm</name>
    <dbReference type="NCBI Taxonomy" id="6252"/>
    <lineage>
        <taxon>Eukaryota</taxon>
        <taxon>Metazoa</taxon>
        <taxon>Ecdysozoa</taxon>
        <taxon>Nematoda</taxon>
        <taxon>Chromadorea</taxon>
        <taxon>Rhabditida</taxon>
        <taxon>Spirurina</taxon>
        <taxon>Ascaridomorpha</taxon>
        <taxon>Ascaridoidea</taxon>
        <taxon>Ascarididae</taxon>
        <taxon>Ascaris</taxon>
    </lineage>
</organism>
<dbReference type="PROSITE" id="PS50292">
    <property type="entry name" value="PEROXIDASE_3"/>
    <property type="match status" value="1"/>
</dbReference>
<dbReference type="PANTHER" id="PTHR11475">
    <property type="entry name" value="OXIDASE/PEROXIDASE"/>
    <property type="match status" value="1"/>
</dbReference>
<accession>A0A0M3HHH3</accession>
<dbReference type="Gene3D" id="1.10.640.10">
    <property type="entry name" value="Haem peroxidase domain superfamily, animal type"/>
    <property type="match status" value="1"/>
</dbReference>
<proteinExistence type="predicted"/>
<name>A0A0M3HHH3_ASCLU</name>
<dbReference type="WBParaSite" id="ALUE_0000096801-mRNA-1">
    <property type="protein sequence ID" value="ALUE_0000096801-mRNA-1"/>
    <property type="gene ID" value="ALUE_0000096801"/>
</dbReference>
<keyword evidence="1" id="KW-0575">Peroxidase</keyword>
<dbReference type="AlphaFoldDB" id="A0A0M3HHH3"/>
<dbReference type="InterPro" id="IPR019791">
    <property type="entry name" value="Haem_peroxidase_animal"/>
</dbReference>
<dbReference type="Proteomes" id="UP000036681">
    <property type="component" value="Unplaced"/>
</dbReference>
<sequence length="155" mass="17239">FVGNFTAFLGSGGSVDKCLPKNLPCDHTTPYRTASGWCNNLRNPQFANAFGPLLHLLPPAYEDGIDTPRSLSVNGVPLPSARVISNTIHFDQPYNHVKFSLMLMQFGQFLDHDMTHSPTERGCLFFQLHEKFNKTPEAVLTPVEDPSILKILALQ</sequence>
<keyword evidence="1" id="KW-0560">Oxidoreductase</keyword>